<protein>
    <submittedName>
        <fullName evidence="1">Uncharacterized protein</fullName>
    </submittedName>
</protein>
<accession>A0ACB8DIJ4</accession>
<name>A0ACB8DIJ4_DERSI</name>
<dbReference type="Proteomes" id="UP000821865">
    <property type="component" value="Chromosome 11"/>
</dbReference>
<dbReference type="EMBL" id="CM023480">
    <property type="protein sequence ID" value="KAH7970389.1"/>
    <property type="molecule type" value="Genomic_DNA"/>
</dbReference>
<sequence>MELRLHSPAGAEPAVYPWPLSTSDKHDGAIEIVETIRWVCEDFPELKAAMENHVLNDYDTKSYESMRTLCDKYNRAIDSFLQLWKGTSRPERLHTRPSTALLRHILQQVYNTAIVDPERLNSYEPFSPEVYGETSFEFVAQMINELAFTPDDVFIDLGSGVGQVVLQVASSTPCKMCIGIERAEVPSRYAQSMDAHFQFWMRWYGKTHGDYRLIKGDFLHEANRDMVMNASIVFVNNFAFGPTVDHMLKEKFAEMKDGSRIVSSKAFCPLNFRITDRNLSDIGTIMHVKEIQPLKGSVSWTGKPVSYYLHVIDRTKLEQYFQRLKNPKLRDDDSSCNSSRSRRSNGHSIHGTRSANGSVCNGSLSHDSSSNDSRVDDCLVLGPTTRRAWSDWCNKGPMPGGKQGSSVSALSSGHESNDENEPVKRRPKAPRRTPRRKKPSRVDSGASSVASVEVRKGPGRPKKSPQRNNRRVGRKPMKFSGLDLLHAQTVLSTSSAAAMHTEPAPGCVDQKLGGLAPEEGSLSSELPTGFHEVTVKTEPPTENSMDSIAAAAMANSTAASGPPPRPLTPLAEPPELKAMLNDFRAQYMAMLNHMRTEQYRQQVKEHIARERERNERLVAKAAHLERQIKHLIDDSVVLLKARMNELGVQSHTPADLINMAKEIVVRHKELQSKAATLEREVIHLEEQQAELLARQVPNARVPPPPSTPGVANLPVSTGGDSTTTAAVPTITTSAATAATTNGFFLPPNPEGLSQLSHEHILREISSTLSQRRKLHTKVQKLEGEVQELERTLVSPPPRRPPTLASPFTTMQQQQQQLQQHLQQQQHLQPSLPHSLAGPVPDLVSEPGATQQADNKPDDLSNRAIRTATPPPPKLGPLATATLPAATWSPSSVSAKAPIQEPPAPTDLSRVVPDRGPPDGGPPSVIQSAPPKEKGTKDKIVAASAPKIAAPLTSTAEEAPPERPRPPVIRSGIKDIVDASCFSMTYSPVTSGRVPGTHAETTPTAAPSPVATKTTDVLHTSRDKSPTKSSHHKTILPVPQRTAAPSESPVHCATQEELPPTPKTPVEDSSAMSNSSGATHQSSRKSSSPSKSKHRKSPRKREPSPPPPPPPPPLPASVSPSPPQQVKKKAELDDAATPVAVPLSKPSNGLILNLGSLLASRNGYSPKREDRASRKLKRKHSPHKLRSTDGAAESIRPPLGLGDKTVCIRMKSETGVDVEEKFTIKAEALSRRPEGSSHGRHHWQARVSSGFDKLVALASSNQQPESAPATSRKEPAATTAPQQQPHKKWVVDRVHRKDRGGESGTQLESLSIKIKAVNAGPPSPTARKRHRSPPAPSPCSSSSKKGGGLTTAGRSPLPKRRGPRTPPDTPPRTPSASPERPVTPRTPLSPTPPSHRARRDDEPPHSPISSVDSPFSRRSRSTSPLPGSPVDDDADDVDRATPRSGTSSTDEPPRPPLDNTVYNKLGLGTRDISVTSEQQQASSVGGAPDKDGLWDWAKEQPAATTALPGAPSRSEPASSYAAAVSYAAAGLDSSSMRPQAPLMLVTSSTPVYNPSQLVLPDTSVPPPFLGPTSMAPPPCNFTVPPPNILAAAAAGHPASQHTAGTEPPPQHRPRPHLAPPQYTAGPYTLPLESAQRVPHYAAHPPGLTPHKMPHPALPDLTSASPGLDPKAETTRFSPSPSPHCHSARQRNDNHRVAGTQFGRCLMILRDTLCADVFETILFCSVLNFCGLTTDAGKRRGDWSRRRRSVRRVPDFF</sequence>
<gene>
    <name evidence="1" type="ORF">HPB49_005537</name>
</gene>
<evidence type="ECO:0000313" key="2">
    <source>
        <dbReference type="Proteomes" id="UP000821865"/>
    </source>
</evidence>
<reference evidence="1" key="1">
    <citation type="submission" date="2020-05" db="EMBL/GenBank/DDBJ databases">
        <title>Large-scale comparative analyses of tick genomes elucidate their genetic diversity and vector capacities.</title>
        <authorList>
            <person name="Jia N."/>
            <person name="Wang J."/>
            <person name="Shi W."/>
            <person name="Du L."/>
            <person name="Sun Y."/>
            <person name="Zhan W."/>
            <person name="Jiang J."/>
            <person name="Wang Q."/>
            <person name="Zhang B."/>
            <person name="Ji P."/>
            <person name="Sakyi L.B."/>
            <person name="Cui X."/>
            <person name="Yuan T."/>
            <person name="Jiang B."/>
            <person name="Yang W."/>
            <person name="Lam T.T.-Y."/>
            <person name="Chang Q."/>
            <person name="Ding S."/>
            <person name="Wang X."/>
            <person name="Zhu J."/>
            <person name="Ruan X."/>
            <person name="Zhao L."/>
            <person name="Wei J."/>
            <person name="Que T."/>
            <person name="Du C."/>
            <person name="Cheng J."/>
            <person name="Dai P."/>
            <person name="Han X."/>
            <person name="Huang E."/>
            <person name="Gao Y."/>
            <person name="Liu J."/>
            <person name="Shao H."/>
            <person name="Ye R."/>
            <person name="Li L."/>
            <person name="Wei W."/>
            <person name="Wang X."/>
            <person name="Wang C."/>
            <person name="Yang T."/>
            <person name="Huo Q."/>
            <person name="Li W."/>
            <person name="Guo W."/>
            <person name="Chen H."/>
            <person name="Zhou L."/>
            <person name="Ni X."/>
            <person name="Tian J."/>
            <person name="Zhou Y."/>
            <person name="Sheng Y."/>
            <person name="Liu T."/>
            <person name="Pan Y."/>
            <person name="Xia L."/>
            <person name="Li J."/>
            <person name="Zhao F."/>
            <person name="Cao W."/>
        </authorList>
    </citation>
    <scope>NUCLEOTIDE SEQUENCE</scope>
    <source>
        <strain evidence="1">Dsil-2018</strain>
    </source>
</reference>
<evidence type="ECO:0000313" key="1">
    <source>
        <dbReference type="EMBL" id="KAH7970389.1"/>
    </source>
</evidence>
<organism evidence="1 2">
    <name type="scientific">Dermacentor silvarum</name>
    <name type="common">Tick</name>
    <dbReference type="NCBI Taxonomy" id="543639"/>
    <lineage>
        <taxon>Eukaryota</taxon>
        <taxon>Metazoa</taxon>
        <taxon>Ecdysozoa</taxon>
        <taxon>Arthropoda</taxon>
        <taxon>Chelicerata</taxon>
        <taxon>Arachnida</taxon>
        <taxon>Acari</taxon>
        <taxon>Parasitiformes</taxon>
        <taxon>Ixodida</taxon>
        <taxon>Ixodoidea</taxon>
        <taxon>Ixodidae</taxon>
        <taxon>Rhipicephalinae</taxon>
        <taxon>Dermacentor</taxon>
    </lineage>
</organism>
<comment type="caution">
    <text evidence="1">The sequence shown here is derived from an EMBL/GenBank/DDBJ whole genome shotgun (WGS) entry which is preliminary data.</text>
</comment>
<keyword evidence="2" id="KW-1185">Reference proteome</keyword>
<proteinExistence type="predicted"/>